<feature type="non-terminal residue" evidence="2">
    <location>
        <position position="30"/>
    </location>
</feature>
<feature type="compositionally biased region" description="Low complexity" evidence="1">
    <location>
        <begin position="20"/>
        <end position="30"/>
    </location>
</feature>
<evidence type="ECO:0000313" key="2">
    <source>
        <dbReference type="EMBL" id="CAA9425529.1"/>
    </source>
</evidence>
<reference evidence="2" key="1">
    <citation type="submission" date="2020-02" db="EMBL/GenBank/DDBJ databases">
        <authorList>
            <person name="Meier V. D."/>
        </authorList>
    </citation>
    <scope>NUCLEOTIDE SEQUENCE</scope>
    <source>
        <strain evidence="2">AVDCRST_MAG55</strain>
    </source>
</reference>
<feature type="non-terminal residue" evidence="2">
    <location>
        <position position="1"/>
    </location>
</feature>
<organism evidence="2">
    <name type="scientific">uncultured Rubrobacteraceae bacterium</name>
    <dbReference type="NCBI Taxonomy" id="349277"/>
    <lineage>
        <taxon>Bacteria</taxon>
        <taxon>Bacillati</taxon>
        <taxon>Actinomycetota</taxon>
        <taxon>Rubrobacteria</taxon>
        <taxon>Rubrobacterales</taxon>
        <taxon>Rubrobacteraceae</taxon>
        <taxon>environmental samples</taxon>
    </lineage>
</organism>
<gene>
    <name evidence="2" type="ORF">AVDCRST_MAG55-2286</name>
</gene>
<feature type="region of interest" description="Disordered" evidence="1">
    <location>
        <begin position="1"/>
        <end position="30"/>
    </location>
</feature>
<evidence type="ECO:0000256" key="1">
    <source>
        <dbReference type="SAM" id="MobiDB-lite"/>
    </source>
</evidence>
<feature type="compositionally biased region" description="Basic residues" evidence="1">
    <location>
        <begin position="1"/>
        <end position="19"/>
    </location>
</feature>
<accession>A0A6J4PVB7</accession>
<protein>
    <submittedName>
        <fullName evidence="2">Uncharacterized protein</fullName>
    </submittedName>
</protein>
<proteinExistence type="predicted"/>
<sequence length="30" mass="3455">WSRTTRRRPTRSGRSRRYASTRAGSASSSR</sequence>
<dbReference type="AlphaFoldDB" id="A0A6J4PVB7"/>
<dbReference type="EMBL" id="CADCUZ010000108">
    <property type="protein sequence ID" value="CAA9425529.1"/>
    <property type="molecule type" value="Genomic_DNA"/>
</dbReference>
<name>A0A6J4PVB7_9ACTN</name>